<dbReference type="Proteomes" id="UP001211689">
    <property type="component" value="Unassembled WGS sequence"/>
</dbReference>
<evidence type="ECO:0000313" key="1">
    <source>
        <dbReference type="EMBL" id="MDA8481432.1"/>
    </source>
</evidence>
<comment type="caution">
    <text evidence="1">The sequence shown here is derived from an EMBL/GenBank/DDBJ whole genome shotgun (WGS) entry which is preliminary data.</text>
</comment>
<evidence type="ECO:0000313" key="2">
    <source>
        <dbReference type="Proteomes" id="UP001211689"/>
    </source>
</evidence>
<proteinExistence type="predicted"/>
<dbReference type="RefSeq" id="WP_271469754.1">
    <property type="nucleotide sequence ID" value="NZ_JANEWF010000001.1"/>
</dbReference>
<gene>
    <name evidence="1" type="ORF">NNO07_00005</name>
</gene>
<keyword evidence="2" id="KW-1185">Reference proteome</keyword>
<protein>
    <submittedName>
        <fullName evidence="1">Uncharacterized protein</fullName>
    </submittedName>
</protein>
<reference evidence="1 2" key="1">
    <citation type="submission" date="2022-07" db="EMBL/GenBank/DDBJ databases">
        <title>Genome Analysis of Selected Gammaproteobacteria from Nigerian Food snails.</title>
        <authorList>
            <person name="Okafor A.C."/>
        </authorList>
    </citation>
    <scope>NUCLEOTIDE SEQUENCE [LARGE SCALE GENOMIC DNA]</scope>
    <source>
        <strain evidence="1 2">Awg 2</strain>
    </source>
</reference>
<name>A0ABT4XXX9_METRE</name>
<sequence>MAESYEVVLQEVPVKGLFALLKELEGISERVGDLVVSEGLEGSRCEGGFCENLVNAFSSYEGSVCMAEKLFRFRVSKDDFLSSVLLRVVKYEGRVDVEMSFDSFIDLDVGFVMLAFQEISNALSRRFHVKDCYGGLEPAVDVDTRYFTNGLLGPLSLRKNKLDS</sequence>
<accession>A0ABT4XXX9</accession>
<dbReference type="EMBL" id="JANEWF010000001">
    <property type="protein sequence ID" value="MDA8481432.1"/>
    <property type="molecule type" value="Genomic_DNA"/>
</dbReference>
<organism evidence="1 2">
    <name type="scientific">Metapseudomonas resinovorans</name>
    <name type="common">Pseudomonas resinovorans</name>
    <dbReference type="NCBI Taxonomy" id="53412"/>
    <lineage>
        <taxon>Bacteria</taxon>
        <taxon>Pseudomonadati</taxon>
        <taxon>Pseudomonadota</taxon>
        <taxon>Gammaproteobacteria</taxon>
        <taxon>Pseudomonadales</taxon>
        <taxon>Pseudomonadaceae</taxon>
        <taxon>Metapseudomonas</taxon>
    </lineage>
</organism>